<dbReference type="SUPFAM" id="SSF51004">
    <property type="entry name" value="C-terminal (heme d1) domain of cytochrome cd1-nitrite reductase"/>
    <property type="match status" value="1"/>
</dbReference>
<dbReference type="PANTHER" id="PTHR47197:SF3">
    <property type="entry name" value="DIHYDRO-HEME D1 DEHYDROGENASE"/>
    <property type="match status" value="1"/>
</dbReference>
<dbReference type="InterPro" id="IPR051200">
    <property type="entry name" value="Host-pathogen_enzymatic-act"/>
</dbReference>
<dbReference type="EMBL" id="KC977571">
    <property type="protein sequence ID" value="AGO83727.1"/>
    <property type="molecule type" value="Genomic_DNA"/>
</dbReference>
<protein>
    <submittedName>
        <fullName evidence="1">YncE incomplete domain containing protein</fullName>
    </submittedName>
</protein>
<dbReference type="Gene3D" id="2.130.10.10">
    <property type="entry name" value="YVTN repeat-like/Quinoprotein amine dehydrogenase"/>
    <property type="match status" value="2"/>
</dbReference>
<accession>S4W047</accession>
<dbReference type="InterPro" id="IPR015943">
    <property type="entry name" value="WD40/YVTN_repeat-like_dom_sf"/>
</dbReference>
<sequence>MAAQEQTIAEPHEQAHAEGADWVLLVVEEMAGTVSFYRASDGKRLGSVEAGLLPHEVRVTRDGTTAFASAFGLHDYDSPLGRPGTMVLEIDVPSMTVRRRLRTAAPGTPMTTSNRAPHGVELSPDERTLYVNCEHADRDRGVAPSILAYDLTAPSSAAYKTIPIGGIAADHGCAPVAQVAIDHRCALAHHLVASPDGRVLWMMAASQGLGAIDVATGKAISDDAILAPPHGAEALRGLCWTSAGTMPATVHNADDTQGDHSHGNPCATTTAAQATQMLLLASGRDTLATVDPTVPAWVNVWRGFGVGQLLYSTSTPDGALLLGPAVWNGLVIIVDAWTGALVRRVPTGLAPIHVLTTPDGRRAYVTNAYEAFVTEIDLCSFIVRRIATHGGPNGLAVLPASAVPAATFVPPCASTGVATVPDLVLRVTMAVDMSGEAVPGRRHDVGCETLAGASTWARSISGDGGLLHLPRGPHWRHADGNAVVTAVVVDYADLASDPSGETLAEVVRHGAPYAVRLDSGGKAREIHVVVARGVGDTSAAVAQARECGGSVLLVVLDSAMRAGTMRRIRRWAWTVAADASPPIDGAYMAHDRWTSIADFEDAYWNKFHERPAPAATTGAAAVCCLIEAALVRAASAVGAAVGATDLADALALASVHHGFAGPLAAAL</sequence>
<keyword evidence="2" id="KW-1185">Reference proteome</keyword>
<reference evidence="1 2" key="1">
    <citation type="journal article" date="2013" name="Science">
        <title>Pandoraviruses: amoeba viruses with genomes up to 2.5 Mb reaching that of parasitic eukaryotes.</title>
        <authorList>
            <person name="Philippe N."/>
            <person name="Legendre M."/>
            <person name="Doutre G."/>
            <person name="Coute Y."/>
            <person name="Poirot O."/>
            <person name="Lescot M."/>
            <person name="Arslan D."/>
            <person name="Seltzer V."/>
            <person name="Bertaux L."/>
            <person name="Bruley C."/>
            <person name="Garin J."/>
            <person name="Claverie J.M."/>
            <person name="Abergel C."/>
        </authorList>
    </citation>
    <scope>NUCLEOTIDE SEQUENCE [LARGE SCALE GENOMIC DNA]</scope>
</reference>
<dbReference type="GeneID" id="16605514"/>
<proteinExistence type="predicted"/>
<organism evidence="1 2">
    <name type="scientific">Pandoravirus salinus</name>
    <dbReference type="NCBI Taxonomy" id="1349410"/>
    <lineage>
        <taxon>Viruses</taxon>
        <taxon>Pandoravirus</taxon>
    </lineage>
</organism>
<dbReference type="InterPro" id="IPR011048">
    <property type="entry name" value="Haem_d1_sf"/>
</dbReference>
<dbReference type="RefSeq" id="YP_008436790.1">
    <property type="nucleotide sequence ID" value="NC_022098.1"/>
</dbReference>
<evidence type="ECO:0000313" key="1">
    <source>
        <dbReference type="EMBL" id="AGO83727.1"/>
    </source>
</evidence>
<dbReference type="PANTHER" id="PTHR47197">
    <property type="entry name" value="PROTEIN NIRF"/>
    <property type="match status" value="1"/>
</dbReference>
<name>S4W047_9VIRU</name>
<evidence type="ECO:0000313" key="2">
    <source>
        <dbReference type="Proteomes" id="UP000204584"/>
    </source>
</evidence>
<gene>
    <name evidence="1" type="ORF">psal_cds_206</name>
</gene>
<dbReference type="Proteomes" id="UP000204584">
    <property type="component" value="Segment"/>
</dbReference>
<dbReference type="KEGG" id="vg:16605514"/>